<reference evidence="7" key="2">
    <citation type="journal article" date="2023" name="MicrobiologyOpen">
        <title>Genomics of the tumorigenes clade of the family Rhizobiaceae and description of Rhizobium rhododendri sp. nov.</title>
        <authorList>
            <person name="Kuzmanovic N."/>
            <person name="diCenzo G.C."/>
            <person name="Bunk B."/>
            <person name="Sproeer C."/>
            <person name="Fruehling A."/>
            <person name="Neumann-Schaal M."/>
            <person name="Overmann J."/>
            <person name="Smalla K."/>
        </authorList>
    </citation>
    <scope>NUCLEOTIDE SEQUENCE [LARGE SCALE GENOMIC DNA]</scope>
    <source>
        <strain evidence="7">1078</strain>
    </source>
</reference>
<dbReference type="SMART" id="SM00028">
    <property type="entry name" value="TPR"/>
    <property type="match status" value="4"/>
</dbReference>
<name>A0AAF1KT66_9HYPH</name>
<keyword evidence="2" id="KW-0963">Cytoplasm</keyword>
<dbReference type="PANTHER" id="PTHR46630:SF1">
    <property type="entry name" value="TETRATRICOPEPTIDE REPEAT PROTEIN 29"/>
    <property type="match status" value="1"/>
</dbReference>
<dbReference type="RefSeq" id="WP_133255583.1">
    <property type="nucleotide sequence ID" value="NZ_CP117255.1"/>
</dbReference>
<evidence type="ECO:0000313" key="6">
    <source>
        <dbReference type="EMBL" id="WFR95081.1"/>
    </source>
</evidence>
<evidence type="ECO:0000256" key="4">
    <source>
        <dbReference type="ARBA" id="ARBA00022803"/>
    </source>
</evidence>
<organism evidence="6 7">
    <name type="scientific">Rhizobium tumorigenes</name>
    <dbReference type="NCBI Taxonomy" id="2041385"/>
    <lineage>
        <taxon>Bacteria</taxon>
        <taxon>Pseudomonadati</taxon>
        <taxon>Pseudomonadota</taxon>
        <taxon>Alphaproteobacteria</taxon>
        <taxon>Hyphomicrobiales</taxon>
        <taxon>Rhizobiaceae</taxon>
        <taxon>Rhizobium/Agrobacterium group</taxon>
        <taxon>Rhizobium</taxon>
    </lineage>
</organism>
<comment type="subcellular location">
    <subcellularLocation>
        <location evidence="1">Cytoplasm</location>
    </subcellularLocation>
</comment>
<keyword evidence="3" id="KW-0677">Repeat</keyword>
<dbReference type="Proteomes" id="UP000249499">
    <property type="component" value="Chromosome"/>
</dbReference>
<keyword evidence="7" id="KW-1185">Reference proteome</keyword>
<evidence type="ECO:0000256" key="3">
    <source>
        <dbReference type="ARBA" id="ARBA00022737"/>
    </source>
</evidence>
<evidence type="ECO:0000313" key="7">
    <source>
        <dbReference type="Proteomes" id="UP000249499"/>
    </source>
</evidence>
<dbReference type="Gene3D" id="1.25.40.10">
    <property type="entry name" value="Tetratricopeptide repeat domain"/>
    <property type="match status" value="2"/>
</dbReference>
<dbReference type="PANTHER" id="PTHR46630">
    <property type="entry name" value="TETRATRICOPEPTIDE REPEAT PROTEIN 29"/>
    <property type="match status" value="1"/>
</dbReference>
<comment type="similarity">
    <text evidence="5">Belongs to the Rap family.</text>
</comment>
<evidence type="ECO:0000256" key="1">
    <source>
        <dbReference type="ARBA" id="ARBA00004496"/>
    </source>
</evidence>
<gene>
    <name evidence="6" type="ORF">PR017_14940</name>
</gene>
<evidence type="ECO:0000256" key="2">
    <source>
        <dbReference type="ARBA" id="ARBA00022490"/>
    </source>
</evidence>
<dbReference type="AlphaFoldDB" id="A0AAF1KT66"/>
<dbReference type="InterPro" id="IPR011990">
    <property type="entry name" value="TPR-like_helical_dom_sf"/>
</dbReference>
<keyword evidence="4" id="KW-0802">TPR repeat</keyword>
<sequence>MTYVANRHPDPDAEQMALDEAWALGCTGRCSTALSMSKSILYAAEAAGHQRLIARSCQDSAWYCFQLGEAQDGIEYAQRAAALWKGLGSPAFEAQALSIKAWLNLKLGNLEDAIELAAEARNIADLSADLRSRSLAINVIGVIFWMTRQTPMAIYYCGRAVELAREAGDLTFEGWWLINLGGSHAEAAYLAQENGDDAAAAISMNAAIEITRQACELARKLKDIWAERLCLTKLAKYSNGSDNFVAAEAYLAQYRKIPGEVDARGRGQYLVNLGRTLVSLEQYEAALIPLRQAYSVARTTNNVETKMLSCLYLSKAHEHVGSYDLALEFHKLYHGLNQQLSAERTRQNARMAEIRYETKKLRTLLDSEVERFAEVARSLEVLQERTHLLAVAADTDALTVPIQSKKAGVGVSRHGDIATALCTCND</sequence>
<dbReference type="GO" id="GO:0005737">
    <property type="term" value="C:cytoplasm"/>
    <property type="evidence" value="ECO:0007669"/>
    <property type="project" value="UniProtKB-SubCell"/>
</dbReference>
<accession>A0AAF1KT66</accession>
<dbReference type="SUPFAM" id="SSF48452">
    <property type="entry name" value="TPR-like"/>
    <property type="match status" value="2"/>
</dbReference>
<protein>
    <submittedName>
        <fullName evidence="6">GGDEF domain-containing protein</fullName>
    </submittedName>
</protein>
<evidence type="ECO:0000256" key="5">
    <source>
        <dbReference type="ARBA" id="ARBA00038253"/>
    </source>
</evidence>
<reference evidence="6 7" key="1">
    <citation type="journal article" date="2018" name="Sci. Rep.">
        <title>Rhizobium tumorigenes sp. nov., a novel plant tumorigenic bacterium isolated from cane gall tumors on thornless blackberry.</title>
        <authorList>
            <person name="Kuzmanovi N."/>
            <person name="Smalla K."/>
            <person name="Gronow S."/>
            <person name="PuBawska J."/>
        </authorList>
    </citation>
    <scope>NUCLEOTIDE SEQUENCE [LARGE SCALE GENOMIC DNA]</scope>
    <source>
        <strain evidence="6 7">1078</strain>
    </source>
</reference>
<dbReference type="InterPro" id="IPR019734">
    <property type="entry name" value="TPR_rpt"/>
</dbReference>
<proteinExistence type="inferred from homology"/>
<dbReference type="InterPro" id="IPR051476">
    <property type="entry name" value="Bac_ResReg_Asp_Phosphatase"/>
</dbReference>
<dbReference type="EMBL" id="CP117255">
    <property type="protein sequence ID" value="WFR95081.1"/>
    <property type="molecule type" value="Genomic_DNA"/>
</dbReference>
<dbReference type="KEGG" id="rtu:PR017_14940"/>